<sequence length="142" mass="16241">MLATNKSTFYRPRYIPFVNSKSDPIRRASTLSSIPESHEEMDDYDEETSDNGSQCPAASGSITGHEDEDQDAVSDDEDCNSSDNQQLLSSTRLKAARWQEEYLKADSQKLHLPEHERGLSYWGRLFRQNADQARRRNEGRAQ</sequence>
<protein>
    <submittedName>
        <fullName evidence="2">Uncharacterized protein</fullName>
    </submittedName>
</protein>
<dbReference type="AlphaFoldDB" id="A0A2C5WUN4"/>
<evidence type="ECO:0000256" key="1">
    <source>
        <dbReference type="SAM" id="MobiDB-lite"/>
    </source>
</evidence>
<feature type="compositionally biased region" description="Acidic residues" evidence="1">
    <location>
        <begin position="39"/>
        <end position="49"/>
    </location>
</feature>
<organism evidence="2 3">
    <name type="scientific">Ceratocystis fimbriata CBS 114723</name>
    <dbReference type="NCBI Taxonomy" id="1035309"/>
    <lineage>
        <taxon>Eukaryota</taxon>
        <taxon>Fungi</taxon>
        <taxon>Dikarya</taxon>
        <taxon>Ascomycota</taxon>
        <taxon>Pezizomycotina</taxon>
        <taxon>Sordariomycetes</taxon>
        <taxon>Hypocreomycetidae</taxon>
        <taxon>Microascales</taxon>
        <taxon>Ceratocystidaceae</taxon>
        <taxon>Ceratocystis</taxon>
    </lineage>
</organism>
<proteinExistence type="predicted"/>
<reference evidence="2 3" key="1">
    <citation type="journal article" date="2013" name="Fungal Biol.">
        <title>Analysis of microsatellite markers in the genome of the plant pathogen Ceratocystis fimbriata.</title>
        <authorList>
            <person name="Simpson M.C."/>
            <person name="Wilken P.M."/>
            <person name="Coetzee M.P."/>
            <person name="Wingfield M.J."/>
            <person name="Wingfield B.D."/>
        </authorList>
    </citation>
    <scope>NUCLEOTIDE SEQUENCE [LARGE SCALE GENOMIC DNA]</scope>
    <source>
        <strain evidence="2 3">CBS 114723</strain>
    </source>
</reference>
<reference evidence="2 3" key="2">
    <citation type="journal article" date="2013" name="IMA Fungus">
        <title>IMA Genome-F 1: Ceratocystis fimbriata: Draft nuclear genome sequence for the plant pathogen, Ceratocystis fimbriata.</title>
        <authorList>
            <person name="Wilken P.M."/>
            <person name="Steenkamp E.T."/>
            <person name="Wingfield M.J."/>
            <person name="de Beer Z.W."/>
            <person name="Wingfield B.D."/>
        </authorList>
    </citation>
    <scope>NUCLEOTIDE SEQUENCE [LARGE SCALE GENOMIC DNA]</scope>
    <source>
        <strain evidence="2 3">CBS 114723</strain>
    </source>
</reference>
<feature type="compositionally biased region" description="Polar residues" evidence="1">
    <location>
        <begin position="50"/>
        <end position="62"/>
    </location>
</feature>
<name>A0A2C5WUN4_9PEZI</name>
<keyword evidence="3" id="KW-1185">Reference proteome</keyword>
<feature type="compositionally biased region" description="Acidic residues" evidence="1">
    <location>
        <begin position="66"/>
        <end position="80"/>
    </location>
</feature>
<feature type="region of interest" description="Disordered" evidence="1">
    <location>
        <begin position="21"/>
        <end position="87"/>
    </location>
</feature>
<dbReference type="Proteomes" id="UP000222788">
    <property type="component" value="Unassembled WGS sequence"/>
</dbReference>
<accession>A0A2C5WUN4</accession>
<comment type="caution">
    <text evidence="2">The sequence shown here is derived from an EMBL/GenBank/DDBJ whole genome shotgun (WGS) entry which is preliminary data.</text>
</comment>
<dbReference type="OrthoDB" id="10536456at2759"/>
<dbReference type="EMBL" id="APWK03000172">
    <property type="protein sequence ID" value="PHH49727.1"/>
    <property type="molecule type" value="Genomic_DNA"/>
</dbReference>
<evidence type="ECO:0000313" key="3">
    <source>
        <dbReference type="Proteomes" id="UP000222788"/>
    </source>
</evidence>
<gene>
    <name evidence="2" type="ORF">CFIMG_006840RA</name>
</gene>
<evidence type="ECO:0000313" key="2">
    <source>
        <dbReference type="EMBL" id="PHH49727.1"/>
    </source>
</evidence>